<organism evidence="3 4">
    <name type="scientific">Drosophila mauritiana</name>
    <name type="common">Fruit fly</name>
    <dbReference type="NCBI Taxonomy" id="7226"/>
    <lineage>
        <taxon>Eukaryota</taxon>
        <taxon>Metazoa</taxon>
        <taxon>Ecdysozoa</taxon>
        <taxon>Arthropoda</taxon>
        <taxon>Hexapoda</taxon>
        <taxon>Insecta</taxon>
        <taxon>Pterygota</taxon>
        <taxon>Neoptera</taxon>
        <taxon>Endopterygota</taxon>
        <taxon>Diptera</taxon>
        <taxon>Brachycera</taxon>
        <taxon>Muscomorpha</taxon>
        <taxon>Ephydroidea</taxon>
        <taxon>Drosophilidae</taxon>
        <taxon>Drosophila</taxon>
        <taxon>Sophophora</taxon>
    </lineage>
</organism>
<dbReference type="Pfam" id="PF10382">
    <property type="entry name" value="ZGRF1-like_N"/>
    <property type="match status" value="1"/>
</dbReference>
<feature type="region of interest" description="Disordered" evidence="1">
    <location>
        <begin position="1"/>
        <end position="58"/>
    </location>
</feature>
<protein>
    <submittedName>
        <fullName evidence="4">Uncharacterized protein LOC117143606</fullName>
    </submittedName>
</protein>
<sequence length="512" mass="57672">MRRSKAPSMRRAAKRESEAVPPKEEPQSPCSWPKNNLPSEWGTPAGTQSLGPREFRADENPLKDSRIFHVLWRNQTTKKHKTWTGNGTLVVTGSVVTLKDDTGKVVDTMTYFKQQQLKENDQLEVGSKDVEVQEEIKTVEECFTQRQLEIANWCQKIDAQNGCADTSPPPADSAPFRSHVLKKIKREAGALASSHLEISQHKEEENVSNAAPDSSTSMEKKMYAQNTLKIENPPKEFTQSEYLCLLTPAELQKKILIFVSEYAQTTKTGSSMLKEIFQIVCDHPVLLKTLGKNPEFKEIMEVLNAILPPWPSMGLYDSAKFEFLHVMLDHLVAERGEKCCILANSEDCLTLVRGYCESYSLDHAQLDDPQKVNLFNSLADGEPMVGLILTSDLSALRALRCKHLIIYNHNARQHANQLLAVGAMDTKIYTLITAGGSPEEFQFYGQMTRSSDDSLEDLENYRSQLIPSASNDLADWTKNEPPFDCVFFEETAISDCLDCIQLVYSRKVRVKT</sequence>
<gene>
    <name evidence="4" type="primary">LOC117143606</name>
</gene>
<dbReference type="RefSeq" id="XP_033164248.1">
    <property type="nucleotide sequence ID" value="XM_033308357.1"/>
</dbReference>
<dbReference type="GeneID" id="117143606"/>
<dbReference type="InterPro" id="IPR018838">
    <property type="entry name" value="ZGRF1-like_N"/>
</dbReference>
<accession>A0A6P8K5Z9</accession>
<proteinExistence type="predicted"/>
<dbReference type="Gene3D" id="3.40.50.300">
    <property type="entry name" value="P-loop containing nucleotide triphosphate hydrolases"/>
    <property type="match status" value="1"/>
</dbReference>
<evidence type="ECO:0000313" key="4">
    <source>
        <dbReference type="RefSeq" id="XP_033164248.1"/>
    </source>
</evidence>
<dbReference type="InterPro" id="IPR027417">
    <property type="entry name" value="P-loop_NTPase"/>
</dbReference>
<evidence type="ECO:0000313" key="3">
    <source>
        <dbReference type="Proteomes" id="UP000515162"/>
    </source>
</evidence>
<reference evidence="4" key="1">
    <citation type="submission" date="2025-08" db="UniProtKB">
        <authorList>
            <consortium name="RefSeq"/>
        </authorList>
    </citation>
    <scope>IDENTIFICATION</scope>
    <source>
        <strain evidence="4">Mau12</strain>
        <tissue evidence="4">Whole Body</tissue>
    </source>
</reference>
<evidence type="ECO:0000259" key="2">
    <source>
        <dbReference type="Pfam" id="PF10382"/>
    </source>
</evidence>
<feature type="compositionally biased region" description="Polar residues" evidence="1">
    <location>
        <begin position="207"/>
        <end position="217"/>
    </location>
</feature>
<name>A0A6P8K5Z9_DROMA</name>
<feature type="compositionally biased region" description="Polar residues" evidence="1">
    <location>
        <begin position="28"/>
        <end position="38"/>
    </location>
</feature>
<feature type="domain" description="5'-3' DNA helicase ZGRF1-like N-terminal" evidence="2">
    <location>
        <begin position="68"/>
        <end position="140"/>
    </location>
</feature>
<keyword evidence="3" id="KW-1185">Reference proteome</keyword>
<feature type="region of interest" description="Disordered" evidence="1">
    <location>
        <begin position="196"/>
        <end position="218"/>
    </location>
</feature>
<dbReference type="Gene3D" id="1.20.120.850">
    <property type="entry name" value="SWI2/SNF2 ATPases, N-terminal domain"/>
    <property type="match status" value="1"/>
</dbReference>
<feature type="compositionally biased region" description="Basic and acidic residues" evidence="1">
    <location>
        <begin position="14"/>
        <end position="26"/>
    </location>
</feature>
<dbReference type="Proteomes" id="UP000515162">
    <property type="component" value="Chromosome 3R"/>
</dbReference>
<dbReference type="AlphaFoldDB" id="A0A6P8K5Z9"/>
<evidence type="ECO:0000256" key="1">
    <source>
        <dbReference type="SAM" id="MobiDB-lite"/>
    </source>
</evidence>